<feature type="signal peptide" evidence="1">
    <location>
        <begin position="1"/>
        <end position="18"/>
    </location>
</feature>
<evidence type="ECO:0000259" key="2">
    <source>
        <dbReference type="Pfam" id="PF13435"/>
    </source>
</evidence>
<protein>
    <submittedName>
        <fullName evidence="3">Perchlorate reductase subunit gamma</fullName>
    </submittedName>
</protein>
<sequence precursor="true">MLRVILVFLIWVASLAVADAAGPATRTSDASSGGSSRGDFDLLLHARPADPAHVLGNDACVKCHANEINVWKKTPHATTFDELHRRPEARQIARNLKLRSIKHDGRCVACHYTQQQTDQGSLAAIAGVSCESCHAAAKQWLDIHHDYGSPETTRQSESPAHRAERLRRSIAAGMRNPDNVYLVAQSCYRCHTTADEELVNVGGHSAGSEDFEFVAWSQGSIRHNFVRSDGAHNQTSDVKRLRVMFVAGMLADLEASLTATAQATQKAKYGVTAAGRTARAAKRLRSVSEKIDDPYVAASLKVFDGVQLKLNNRESLNKAAQTIAKLGYLFAAKNDGSSLSPLDPFIPPPETWK</sequence>
<dbReference type="AlphaFoldDB" id="A0A5C5XR98"/>
<organism evidence="3 4">
    <name type="scientific">Crateriforma conspicua</name>
    <dbReference type="NCBI Taxonomy" id="2527996"/>
    <lineage>
        <taxon>Bacteria</taxon>
        <taxon>Pseudomonadati</taxon>
        <taxon>Planctomycetota</taxon>
        <taxon>Planctomycetia</taxon>
        <taxon>Planctomycetales</taxon>
        <taxon>Planctomycetaceae</taxon>
        <taxon>Crateriforma</taxon>
    </lineage>
</organism>
<dbReference type="InterPro" id="IPR023155">
    <property type="entry name" value="Cyt_c-552/4"/>
</dbReference>
<gene>
    <name evidence="3" type="primary">pcrC_2</name>
    <name evidence="3" type="ORF">Pan14r_52960</name>
</gene>
<comment type="caution">
    <text evidence="3">The sequence shown here is derived from an EMBL/GenBank/DDBJ whole genome shotgun (WGS) entry which is preliminary data.</text>
</comment>
<dbReference type="SUPFAM" id="SSF48695">
    <property type="entry name" value="Multiheme cytochromes"/>
    <property type="match status" value="1"/>
</dbReference>
<accession>A0A5C5XR98</accession>
<keyword evidence="4" id="KW-1185">Reference proteome</keyword>
<dbReference type="Gene3D" id="1.10.1130.10">
    <property type="entry name" value="Flavocytochrome C3, Chain A"/>
    <property type="match status" value="1"/>
</dbReference>
<dbReference type="Proteomes" id="UP000317238">
    <property type="component" value="Unassembled WGS sequence"/>
</dbReference>
<name>A0A5C5XR98_9PLAN</name>
<feature type="chain" id="PRO_5022714099" evidence="1">
    <location>
        <begin position="19"/>
        <end position="353"/>
    </location>
</feature>
<evidence type="ECO:0000313" key="3">
    <source>
        <dbReference type="EMBL" id="TWT65747.1"/>
    </source>
</evidence>
<proteinExistence type="predicted"/>
<dbReference type="InterPro" id="IPR036280">
    <property type="entry name" value="Multihaem_cyt_sf"/>
</dbReference>
<keyword evidence="1" id="KW-0732">Signal</keyword>
<dbReference type="Pfam" id="PF13435">
    <property type="entry name" value="Cytochrome_C554"/>
    <property type="match status" value="1"/>
</dbReference>
<reference evidence="3 4" key="1">
    <citation type="submission" date="2019-02" db="EMBL/GenBank/DDBJ databases">
        <title>Deep-cultivation of Planctomycetes and their phenomic and genomic characterization uncovers novel biology.</title>
        <authorList>
            <person name="Wiegand S."/>
            <person name="Jogler M."/>
            <person name="Boedeker C."/>
            <person name="Pinto D."/>
            <person name="Vollmers J."/>
            <person name="Rivas-Marin E."/>
            <person name="Kohn T."/>
            <person name="Peeters S.H."/>
            <person name="Heuer A."/>
            <person name="Rast P."/>
            <person name="Oberbeckmann S."/>
            <person name="Bunk B."/>
            <person name="Jeske O."/>
            <person name="Meyerdierks A."/>
            <person name="Storesund J.E."/>
            <person name="Kallscheuer N."/>
            <person name="Luecker S."/>
            <person name="Lage O.M."/>
            <person name="Pohl T."/>
            <person name="Merkel B.J."/>
            <person name="Hornburger P."/>
            <person name="Mueller R.-W."/>
            <person name="Bruemmer F."/>
            <person name="Labrenz M."/>
            <person name="Spormann A.M."/>
            <person name="Op Den Camp H."/>
            <person name="Overmann J."/>
            <person name="Amann R."/>
            <person name="Jetten M.S.M."/>
            <person name="Mascher T."/>
            <person name="Medema M.H."/>
            <person name="Devos D.P."/>
            <person name="Kaster A.-K."/>
            <person name="Ovreas L."/>
            <person name="Rohde M."/>
            <person name="Galperin M.Y."/>
            <person name="Jogler C."/>
        </authorList>
    </citation>
    <scope>NUCLEOTIDE SEQUENCE [LARGE SCALE GENOMIC DNA]</scope>
    <source>
        <strain evidence="3 4">Pan14r</strain>
    </source>
</reference>
<feature type="domain" description="Cytochrome c-552/4" evidence="2">
    <location>
        <begin position="59"/>
        <end position="134"/>
    </location>
</feature>
<evidence type="ECO:0000313" key="4">
    <source>
        <dbReference type="Proteomes" id="UP000317238"/>
    </source>
</evidence>
<dbReference type="RefSeq" id="WP_146440987.1">
    <property type="nucleotide sequence ID" value="NZ_SJPL01000002.1"/>
</dbReference>
<dbReference type="EMBL" id="SJPL01000002">
    <property type="protein sequence ID" value="TWT65747.1"/>
    <property type="molecule type" value="Genomic_DNA"/>
</dbReference>
<evidence type="ECO:0000256" key="1">
    <source>
        <dbReference type="SAM" id="SignalP"/>
    </source>
</evidence>
<dbReference type="OrthoDB" id="257578at2"/>